<feature type="non-terminal residue" evidence="2">
    <location>
        <position position="251"/>
    </location>
</feature>
<dbReference type="Proteomes" id="UP001159042">
    <property type="component" value="Unassembled WGS sequence"/>
</dbReference>
<proteinExistence type="predicted"/>
<evidence type="ECO:0000313" key="3">
    <source>
        <dbReference type="Proteomes" id="UP001159042"/>
    </source>
</evidence>
<feature type="compositionally biased region" description="Pro residues" evidence="1">
    <location>
        <begin position="136"/>
        <end position="147"/>
    </location>
</feature>
<dbReference type="AlphaFoldDB" id="A0AAV8WGV2"/>
<feature type="compositionally biased region" description="Pro residues" evidence="1">
    <location>
        <begin position="93"/>
        <end position="108"/>
    </location>
</feature>
<evidence type="ECO:0008006" key="4">
    <source>
        <dbReference type="Google" id="ProtNLM"/>
    </source>
</evidence>
<feature type="region of interest" description="Disordered" evidence="1">
    <location>
        <begin position="78"/>
        <end position="209"/>
    </location>
</feature>
<feature type="compositionally biased region" description="Polar residues" evidence="1">
    <location>
        <begin position="155"/>
        <end position="177"/>
    </location>
</feature>
<keyword evidence="3" id="KW-1185">Reference proteome</keyword>
<evidence type="ECO:0000256" key="1">
    <source>
        <dbReference type="SAM" id="MobiDB-lite"/>
    </source>
</evidence>
<organism evidence="2 3">
    <name type="scientific">Exocentrus adspersus</name>
    <dbReference type="NCBI Taxonomy" id="1586481"/>
    <lineage>
        <taxon>Eukaryota</taxon>
        <taxon>Metazoa</taxon>
        <taxon>Ecdysozoa</taxon>
        <taxon>Arthropoda</taxon>
        <taxon>Hexapoda</taxon>
        <taxon>Insecta</taxon>
        <taxon>Pterygota</taxon>
        <taxon>Neoptera</taxon>
        <taxon>Endopterygota</taxon>
        <taxon>Coleoptera</taxon>
        <taxon>Polyphaga</taxon>
        <taxon>Cucujiformia</taxon>
        <taxon>Chrysomeloidea</taxon>
        <taxon>Cerambycidae</taxon>
        <taxon>Lamiinae</taxon>
        <taxon>Acanthocinini</taxon>
        <taxon>Exocentrus</taxon>
    </lineage>
</organism>
<comment type="caution">
    <text evidence="2">The sequence shown here is derived from an EMBL/GenBank/DDBJ whole genome shotgun (WGS) entry which is preliminary data.</text>
</comment>
<evidence type="ECO:0000313" key="2">
    <source>
        <dbReference type="EMBL" id="KAJ8925823.1"/>
    </source>
</evidence>
<reference evidence="2 3" key="1">
    <citation type="journal article" date="2023" name="Insect Mol. Biol.">
        <title>Genome sequencing provides insights into the evolution of gene families encoding plant cell wall-degrading enzymes in longhorned beetles.</title>
        <authorList>
            <person name="Shin N.R."/>
            <person name="Okamura Y."/>
            <person name="Kirsch R."/>
            <person name="Pauchet Y."/>
        </authorList>
    </citation>
    <scope>NUCLEOTIDE SEQUENCE [LARGE SCALE GENOMIC DNA]</scope>
    <source>
        <strain evidence="2">EAD_L_NR</strain>
    </source>
</reference>
<dbReference type="EMBL" id="JANEYG010000001">
    <property type="protein sequence ID" value="KAJ8925823.1"/>
    <property type="molecule type" value="Genomic_DNA"/>
</dbReference>
<protein>
    <recommendedName>
        <fullName evidence="4">Nucleolar protein 4</fullName>
    </recommendedName>
</protein>
<accession>A0AAV8WGV2</accession>
<gene>
    <name evidence="2" type="ORF">NQ315_009674</name>
</gene>
<sequence length="251" mass="27588">MFCFKHSKSIQNSTGEPVYRKVAVVENFFDIIYNVHVDLEGRPGKHAGQKRTYRTITETYAFLPREAVTRFLVGCTECQKHPRSPSPASVLPTPSPSPTLPPLQPAAPPAAVMAPQPAPLPEGPCQSPGVDRSPTPVAPQPEPGPSPPKKEAPLKTSTSEPKRSSNPLDVSNLTSRTPQKKRHLNNLSEAPKLWSPIDGLDKEQDGVQKQQGMLMPAGDIDYSLPITTTYLKYMRTLGCKDEDAFKFDNKH</sequence>
<name>A0AAV8WGV2_9CUCU</name>